<name>A0A1H7I994_9GAMM</name>
<evidence type="ECO:0000313" key="1">
    <source>
        <dbReference type="EMBL" id="SEK58998.1"/>
    </source>
</evidence>
<dbReference type="AlphaFoldDB" id="A0A1H7I994"/>
<reference evidence="1 2" key="1">
    <citation type="submission" date="2016-10" db="EMBL/GenBank/DDBJ databases">
        <authorList>
            <person name="de Groot N.N."/>
        </authorList>
    </citation>
    <scope>NUCLEOTIDE SEQUENCE [LARGE SCALE GENOMIC DNA]</scope>
    <source>
        <strain evidence="1 2">JCM 19513</strain>
    </source>
</reference>
<dbReference type="STRING" id="1429083.GCA_001885685_00767"/>
<gene>
    <name evidence="1" type="ORF">SAMN05216214_103232</name>
</gene>
<accession>A0A1H7I994</accession>
<keyword evidence="2" id="KW-1185">Reference proteome</keyword>
<protein>
    <submittedName>
        <fullName evidence="1">Uncharacterized protein</fullName>
    </submittedName>
</protein>
<dbReference type="EMBL" id="FOAS01000003">
    <property type="protein sequence ID" value="SEK58998.1"/>
    <property type="molecule type" value="Genomic_DNA"/>
</dbReference>
<dbReference type="Proteomes" id="UP000185766">
    <property type="component" value="Unassembled WGS sequence"/>
</dbReference>
<evidence type="ECO:0000313" key="2">
    <source>
        <dbReference type="Proteomes" id="UP000185766"/>
    </source>
</evidence>
<sequence length="197" mass="21549">MFLRPRHYLLIAALAMLGFAFGMWLSSFKATAALAGLDKLEPVLPALKQQQLSLHDLRAHLPGELYVEASLEGAVLTWHSEWEADEQSWQLVAELALTAEERQSLAKASGVARGKPAEPLSAALADQLGSHLVQAINLRGEPEPHQEALEGSFGRAKLKLPLEGEEAWVYPKEGLTARVGDETVRLLRFVAPDDLTP</sequence>
<proteinExistence type="predicted"/>
<organism evidence="1 2">
    <name type="scientific">Atopomonas hussainii</name>
    <dbReference type="NCBI Taxonomy" id="1429083"/>
    <lineage>
        <taxon>Bacteria</taxon>
        <taxon>Pseudomonadati</taxon>
        <taxon>Pseudomonadota</taxon>
        <taxon>Gammaproteobacteria</taxon>
        <taxon>Pseudomonadales</taxon>
        <taxon>Pseudomonadaceae</taxon>
        <taxon>Atopomonas</taxon>
    </lineage>
</organism>
<dbReference type="RefSeq" id="WP_074865479.1">
    <property type="nucleotide sequence ID" value="NZ_FOAS01000003.1"/>
</dbReference>